<dbReference type="EMBL" id="JADKGY010000031">
    <property type="protein sequence ID" value="MBK9984769.1"/>
    <property type="molecule type" value="Genomic_DNA"/>
</dbReference>
<dbReference type="GO" id="GO:0046872">
    <property type="term" value="F:metal ion binding"/>
    <property type="evidence" value="ECO:0007669"/>
    <property type="project" value="UniProtKB-KW"/>
</dbReference>
<organism evidence="3 4">
    <name type="scientific">Candidatus Opimibacter skivensis</name>
    <dbReference type="NCBI Taxonomy" id="2982028"/>
    <lineage>
        <taxon>Bacteria</taxon>
        <taxon>Pseudomonadati</taxon>
        <taxon>Bacteroidota</taxon>
        <taxon>Saprospiria</taxon>
        <taxon>Saprospirales</taxon>
        <taxon>Saprospiraceae</taxon>
        <taxon>Candidatus Opimibacter</taxon>
    </lineage>
</organism>
<dbReference type="Pfam" id="PF00903">
    <property type="entry name" value="Glyoxalase"/>
    <property type="match status" value="2"/>
</dbReference>
<dbReference type="InterPro" id="IPR004360">
    <property type="entry name" value="Glyas_Fos-R_dOase_dom"/>
</dbReference>
<proteinExistence type="predicted"/>
<feature type="domain" description="VOC" evidence="2">
    <location>
        <begin position="201"/>
        <end position="340"/>
    </location>
</feature>
<keyword evidence="1" id="KW-0479">Metal-binding</keyword>
<dbReference type="Proteomes" id="UP000808337">
    <property type="component" value="Unassembled WGS sequence"/>
</dbReference>
<dbReference type="SUPFAM" id="SSF54593">
    <property type="entry name" value="Glyoxalase/Bleomycin resistance protein/Dihydroxybiphenyl dioxygenase"/>
    <property type="match status" value="2"/>
</dbReference>
<dbReference type="PROSITE" id="PS51819">
    <property type="entry name" value="VOC"/>
    <property type="match status" value="2"/>
</dbReference>
<gene>
    <name evidence="3" type="ORF">IPP15_20805</name>
</gene>
<dbReference type="InterPro" id="IPR029068">
    <property type="entry name" value="Glyas_Bleomycin-R_OHBP_Dase"/>
</dbReference>
<accession>A0A9D7T1T2</accession>
<dbReference type="Gene3D" id="3.10.180.10">
    <property type="entry name" value="2,3-Dihydroxybiphenyl 1,2-Dioxygenase, domain 1"/>
    <property type="match status" value="2"/>
</dbReference>
<comment type="caution">
    <text evidence="3">The sequence shown here is derived from an EMBL/GenBank/DDBJ whole genome shotgun (WGS) entry which is preliminary data.</text>
</comment>
<dbReference type="AlphaFoldDB" id="A0A9D7T1T2"/>
<dbReference type="InterPro" id="IPR037523">
    <property type="entry name" value="VOC_core"/>
</dbReference>
<sequence length="349" mass="38766">MKSLVVFIFFLLITIIHLSPISAQVVSVQKISLTVNQLERSIPFYTKVLGFHIISQATMDAGKTTSLYGLQGDSTTSRYALLQLGDEQIELIQFEHTAEARQIPPDSKSNDLWFQHIAIVVADMDKAFEILEEHHVGFISTAPQTLPMSLPNAAGISAFYFQDPDYHALELIHFPGDKGKAKWHDLSSTYMKNKNASPFLGIDHTAIAVDQTEESYGFWQNTLGFKIGGHSLNSGTEQEHLNQVFGARVYITGMVAKEGVGVEFLDYIAPPGGRPAPEHSNATDLWHWHTTLLVDDIDEILSSIKDPKVRVSSSLTMLDKDNLGFMIHDPDGHNVLLIEKNQKPPTATN</sequence>
<dbReference type="InterPro" id="IPR051785">
    <property type="entry name" value="MMCE/EMCE_epimerase"/>
</dbReference>
<name>A0A9D7T1T2_9BACT</name>
<evidence type="ECO:0000313" key="3">
    <source>
        <dbReference type="EMBL" id="MBK9984769.1"/>
    </source>
</evidence>
<evidence type="ECO:0000256" key="1">
    <source>
        <dbReference type="ARBA" id="ARBA00022723"/>
    </source>
</evidence>
<dbReference type="PANTHER" id="PTHR43048">
    <property type="entry name" value="METHYLMALONYL-COA EPIMERASE"/>
    <property type="match status" value="1"/>
</dbReference>
<evidence type="ECO:0000313" key="4">
    <source>
        <dbReference type="Proteomes" id="UP000808337"/>
    </source>
</evidence>
<reference evidence="3 4" key="1">
    <citation type="submission" date="2020-10" db="EMBL/GenBank/DDBJ databases">
        <title>Connecting structure to function with the recovery of over 1000 high-quality activated sludge metagenome-assembled genomes encoding full-length rRNA genes using long-read sequencing.</title>
        <authorList>
            <person name="Singleton C.M."/>
            <person name="Petriglieri F."/>
            <person name="Kristensen J.M."/>
            <person name="Kirkegaard R.H."/>
            <person name="Michaelsen T.Y."/>
            <person name="Andersen M.H."/>
            <person name="Karst S.M."/>
            <person name="Dueholm M.S."/>
            <person name="Nielsen P.H."/>
            <person name="Albertsen M."/>
        </authorList>
    </citation>
    <scope>NUCLEOTIDE SEQUENCE [LARGE SCALE GENOMIC DNA]</scope>
    <source>
        <strain evidence="3">Ribe_18-Q3-R11-54_MAXAC.273</strain>
    </source>
</reference>
<dbReference type="PANTHER" id="PTHR43048:SF3">
    <property type="entry name" value="METHYLMALONYL-COA EPIMERASE, MITOCHONDRIAL"/>
    <property type="match status" value="1"/>
</dbReference>
<protein>
    <submittedName>
        <fullName evidence="3">VOC family protein</fullName>
    </submittedName>
</protein>
<dbReference type="GO" id="GO:0046491">
    <property type="term" value="P:L-methylmalonyl-CoA metabolic process"/>
    <property type="evidence" value="ECO:0007669"/>
    <property type="project" value="TreeGrafter"/>
</dbReference>
<feature type="domain" description="VOC" evidence="2">
    <location>
        <begin position="27"/>
        <end position="174"/>
    </location>
</feature>
<dbReference type="GO" id="GO:0004493">
    <property type="term" value="F:methylmalonyl-CoA epimerase activity"/>
    <property type="evidence" value="ECO:0007669"/>
    <property type="project" value="TreeGrafter"/>
</dbReference>
<evidence type="ECO:0000259" key="2">
    <source>
        <dbReference type="PROSITE" id="PS51819"/>
    </source>
</evidence>